<organism evidence="5 6">
    <name type="scientific">Candidatus Borkfalkia ceftriaxoniphila</name>
    <dbReference type="NCBI Taxonomy" id="2508949"/>
    <lineage>
        <taxon>Bacteria</taxon>
        <taxon>Bacillati</taxon>
        <taxon>Bacillota</taxon>
        <taxon>Clostridia</taxon>
        <taxon>Christensenellales</taxon>
        <taxon>Christensenellaceae</taxon>
        <taxon>Candidatus Borkfalkia</taxon>
    </lineage>
</organism>
<dbReference type="CDD" id="cd06267">
    <property type="entry name" value="PBP1_LacI_sugar_binding-like"/>
    <property type="match status" value="1"/>
</dbReference>
<evidence type="ECO:0000256" key="3">
    <source>
        <dbReference type="ARBA" id="ARBA00023163"/>
    </source>
</evidence>
<dbReference type="RefSeq" id="WP_129226773.1">
    <property type="nucleotide sequence ID" value="NZ_SDOZ01000003.1"/>
</dbReference>
<dbReference type="PANTHER" id="PTHR30146:SF109">
    <property type="entry name" value="HTH-TYPE TRANSCRIPTIONAL REGULATOR GALS"/>
    <property type="match status" value="1"/>
</dbReference>
<dbReference type="Gene3D" id="3.40.50.2300">
    <property type="match status" value="2"/>
</dbReference>
<dbReference type="Pfam" id="PF00356">
    <property type="entry name" value="LacI"/>
    <property type="match status" value="1"/>
</dbReference>
<dbReference type="InterPro" id="IPR046335">
    <property type="entry name" value="LacI/GalR-like_sensor"/>
</dbReference>
<dbReference type="PROSITE" id="PS50932">
    <property type="entry name" value="HTH_LACI_2"/>
    <property type="match status" value="1"/>
</dbReference>
<dbReference type="SUPFAM" id="SSF47413">
    <property type="entry name" value="lambda repressor-like DNA-binding domains"/>
    <property type="match status" value="1"/>
</dbReference>
<keyword evidence="6" id="KW-1185">Reference proteome</keyword>
<comment type="caution">
    <text evidence="5">The sequence shown here is derived from an EMBL/GenBank/DDBJ whole genome shotgun (WGS) entry which is preliminary data.</text>
</comment>
<name>A0A4Q2KAH1_9FIRM</name>
<evidence type="ECO:0000256" key="2">
    <source>
        <dbReference type="ARBA" id="ARBA00023125"/>
    </source>
</evidence>
<dbReference type="EMBL" id="SDOZ01000003">
    <property type="protein sequence ID" value="RXZ58347.1"/>
    <property type="molecule type" value="Genomic_DNA"/>
</dbReference>
<sequence>MSQKLKTTSQRARREDVASVAGVSSAAVSYVLNKTKRLSPEVEQRVLDAARLLNYRPDRIAQSLAGSRTHTLAYMTADIANTYQLEVIKGMQTEALKNDYIVYIFDAAGDVKKYVSHLITRRVDGIFVSAAPDFLSDELLCELRDANIKVLADFSRSTFLPDVSYIMSDMYDGFMQAVGFLKELGHTEIGYLSAFDESCYYDLRLPAFKIAMRKLFGAGVPPIEFGGWPYSTSETLGIRLMTKMLSEHPEVTAIVATNDLMALGAIKAAIACGRRVPEDISVIGIDNIDSSAVSKPSLTTLDQSGNRYGAKIFEILHNDIVAGTSGKYIVPMRLIKRESTGTAPQNVENRILLQE</sequence>
<feature type="domain" description="HTH lacI-type" evidence="4">
    <location>
        <begin position="12"/>
        <end position="66"/>
    </location>
</feature>
<dbReference type="InterPro" id="IPR028082">
    <property type="entry name" value="Peripla_BP_I"/>
</dbReference>
<dbReference type="InterPro" id="IPR000843">
    <property type="entry name" value="HTH_LacI"/>
</dbReference>
<dbReference type="GO" id="GO:0003700">
    <property type="term" value="F:DNA-binding transcription factor activity"/>
    <property type="evidence" value="ECO:0007669"/>
    <property type="project" value="TreeGrafter"/>
</dbReference>
<dbReference type="SUPFAM" id="SSF53822">
    <property type="entry name" value="Periplasmic binding protein-like I"/>
    <property type="match status" value="1"/>
</dbReference>
<protein>
    <submittedName>
        <fullName evidence="5">LacI family transcriptional regulator</fullName>
    </submittedName>
</protein>
<keyword evidence="3" id="KW-0804">Transcription</keyword>
<keyword evidence="1" id="KW-0805">Transcription regulation</keyword>
<dbReference type="Gene3D" id="1.10.260.40">
    <property type="entry name" value="lambda repressor-like DNA-binding domains"/>
    <property type="match status" value="1"/>
</dbReference>
<dbReference type="GO" id="GO:0000976">
    <property type="term" value="F:transcription cis-regulatory region binding"/>
    <property type="evidence" value="ECO:0007669"/>
    <property type="project" value="TreeGrafter"/>
</dbReference>
<reference evidence="5 6" key="1">
    <citation type="journal article" date="2019" name="Gut">
        <title>Antibiotics-induced monodominance of a novel gut bacterial order.</title>
        <authorList>
            <person name="Hildebrand F."/>
            <person name="Moitinho-Silva L."/>
            <person name="Blasche S."/>
            <person name="Jahn M.T."/>
            <person name="Gossmann T.I."/>
            <person name="Heuerta-Cepas J."/>
            <person name="Hercog R."/>
            <person name="Luetge M."/>
            <person name="Bahram M."/>
            <person name="Pryszlak A."/>
            <person name="Alves R.J."/>
            <person name="Waszak S.M."/>
            <person name="Zhu A."/>
            <person name="Ye L."/>
            <person name="Costea P.I."/>
            <person name="Aalvink S."/>
            <person name="Belzer C."/>
            <person name="Forslund S.K."/>
            <person name="Sunagawa S."/>
            <person name="Hentschel U."/>
            <person name="Merten C."/>
            <person name="Patil K.R."/>
            <person name="Benes V."/>
            <person name="Bork P."/>
        </authorList>
    </citation>
    <scope>NUCLEOTIDE SEQUENCE [LARGE SCALE GENOMIC DNA]</scope>
    <source>
        <strain evidence="5 6">HDS1380</strain>
    </source>
</reference>
<evidence type="ECO:0000259" key="4">
    <source>
        <dbReference type="PROSITE" id="PS50932"/>
    </source>
</evidence>
<dbReference type="OrthoDB" id="9789891at2"/>
<proteinExistence type="predicted"/>
<keyword evidence="2" id="KW-0238">DNA-binding</keyword>
<dbReference type="PANTHER" id="PTHR30146">
    <property type="entry name" value="LACI-RELATED TRANSCRIPTIONAL REPRESSOR"/>
    <property type="match status" value="1"/>
</dbReference>
<evidence type="ECO:0000313" key="5">
    <source>
        <dbReference type="EMBL" id="RXZ58347.1"/>
    </source>
</evidence>
<dbReference type="Proteomes" id="UP000291269">
    <property type="component" value="Unassembled WGS sequence"/>
</dbReference>
<dbReference type="SMART" id="SM00354">
    <property type="entry name" value="HTH_LACI"/>
    <property type="match status" value="1"/>
</dbReference>
<dbReference type="InterPro" id="IPR010982">
    <property type="entry name" value="Lambda_DNA-bd_dom_sf"/>
</dbReference>
<dbReference type="CDD" id="cd01392">
    <property type="entry name" value="HTH_LacI"/>
    <property type="match status" value="1"/>
</dbReference>
<evidence type="ECO:0000313" key="6">
    <source>
        <dbReference type="Proteomes" id="UP000291269"/>
    </source>
</evidence>
<accession>A0A4Q2KAH1</accession>
<gene>
    <name evidence="5" type="ORF">ESZ91_09860</name>
</gene>
<evidence type="ECO:0000256" key="1">
    <source>
        <dbReference type="ARBA" id="ARBA00023015"/>
    </source>
</evidence>
<dbReference type="Pfam" id="PF13377">
    <property type="entry name" value="Peripla_BP_3"/>
    <property type="match status" value="1"/>
</dbReference>
<dbReference type="AlphaFoldDB" id="A0A4Q2KAH1"/>